<dbReference type="Proteomes" id="UP000492821">
    <property type="component" value="Unassembled WGS sequence"/>
</dbReference>
<feature type="domain" description="Transcription elongation factor Eaf N-terminal" evidence="11">
    <location>
        <begin position="27"/>
        <end position="122"/>
    </location>
</feature>
<evidence type="ECO:0000256" key="1">
    <source>
        <dbReference type="ARBA" id="ARBA00004123"/>
    </source>
</evidence>
<reference evidence="12" key="1">
    <citation type="journal article" date="2013" name="Genetics">
        <title>The draft genome and transcriptome of Panagrellus redivivus are shaped by the harsh demands of a free-living lifestyle.</title>
        <authorList>
            <person name="Srinivasan J."/>
            <person name="Dillman A.R."/>
            <person name="Macchietto M.G."/>
            <person name="Heikkinen L."/>
            <person name="Lakso M."/>
            <person name="Fracchia K.M."/>
            <person name="Antoshechkin I."/>
            <person name="Mortazavi A."/>
            <person name="Wong G."/>
            <person name="Sternberg P.W."/>
        </authorList>
    </citation>
    <scope>NUCLEOTIDE SEQUENCE [LARGE SCALE GENOMIC DNA]</scope>
    <source>
        <strain evidence="12">MT8872</strain>
    </source>
</reference>
<keyword evidence="6" id="KW-0010">Activator</keyword>
<evidence type="ECO:0000313" key="12">
    <source>
        <dbReference type="Proteomes" id="UP000492821"/>
    </source>
</evidence>
<evidence type="ECO:0000256" key="8">
    <source>
        <dbReference type="ARBA" id="ARBA00023242"/>
    </source>
</evidence>
<evidence type="ECO:0000259" key="11">
    <source>
        <dbReference type="Pfam" id="PF09816"/>
    </source>
</evidence>
<feature type="compositionally biased region" description="Polar residues" evidence="10">
    <location>
        <begin position="282"/>
        <end position="292"/>
    </location>
</feature>
<feature type="compositionally biased region" description="Polar residues" evidence="10">
    <location>
        <begin position="223"/>
        <end position="233"/>
    </location>
</feature>
<evidence type="ECO:0000256" key="2">
    <source>
        <dbReference type="ARBA" id="ARBA00007798"/>
    </source>
</evidence>
<keyword evidence="12" id="KW-1185">Reference proteome</keyword>
<evidence type="ECO:0000256" key="4">
    <source>
        <dbReference type="ARBA" id="ARBA00022553"/>
    </source>
</evidence>
<dbReference type="InterPro" id="IPR019194">
    <property type="entry name" value="Tscrpt_elong_fac_Eaf_N"/>
</dbReference>
<dbReference type="GO" id="GO:0006368">
    <property type="term" value="P:transcription elongation by RNA polymerase II"/>
    <property type="evidence" value="ECO:0007669"/>
    <property type="project" value="InterPro"/>
</dbReference>
<evidence type="ECO:0000256" key="7">
    <source>
        <dbReference type="ARBA" id="ARBA00023163"/>
    </source>
</evidence>
<keyword evidence="7" id="KW-0804">Transcription</keyword>
<reference evidence="13" key="2">
    <citation type="submission" date="2020-10" db="UniProtKB">
        <authorList>
            <consortium name="WormBaseParasite"/>
        </authorList>
    </citation>
    <scope>IDENTIFICATION</scope>
</reference>
<name>A0A7E4ZSR7_PANRE</name>
<evidence type="ECO:0000256" key="3">
    <source>
        <dbReference type="ARBA" id="ARBA00021452"/>
    </source>
</evidence>
<proteinExistence type="inferred from homology"/>
<evidence type="ECO:0000256" key="6">
    <source>
        <dbReference type="ARBA" id="ARBA00023159"/>
    </source>
</evidence>
<dbReference type="AlphaFoldDB" id="A0A7E4ZSR7"/>
<dbReference type="PANTHER" id="PTHR15970">
    <property type="entry name" value="ELL-ASSOCIATED FACTOR EAF"/>
    <property type="match status" value="1"/>
</dbReference>
<protein>
    <recommendedName>
        <fullName evidence="3">Ell-associated factor Eaf</fullName>
    </recommendedName>
</protein>
<comment type="subcellular location">
    <subcellularLocation>
        <location evidence="1">Nucleus</location>
    </subcellularLocation>
</comment>
<dbReference type="GO" id="GO:0003711">
    <property type="term" value="F:transcription elongation factor activity"/>
    <property type="evidence" value="ECO:0007669"/>
    <property type="project" value="TreeGrafter"/>
</dbReference>
<comment type="function">
    <text evidence="9">Promotes transcriptional elongation by Su(Tpl)/ELL. Essential for development.</text>
</comment>
<feature type="compositionally biased region" description="Low complexity" evidence="10">
    <location>
        <begin position="260"/>
        <end position="269"/>
    </location>
</feature>
<evidence type="ECO:0000256" key="5">
    <source>
        <dbReference type="ARBA" id="ARBA00023015"/>
    </source>
</evidence>
<feature type="region of interest" description="Disordered" evidence="10">
    <location>
        <begin position="176"/>
        <end position="384"/>
    </location>
</feature>
<dbReference type="WBParaSite" id="Pan_g14989.t1">
    <property type="protein sequence ID" value="Pan_g14989.t1"/>
    <property type="gene ID" value="Pan_g14989"/>
</dbReference>
<keyword evidence="8" id="KW-0539">Nucleus</keyword>
<evidence type="ECO:0000313" key="13">
    <source>
        <dbReference type="WBParaSite" id="Pan_g14989.t1"/>
    </source>
</evidence>
<dbReference type="GO" id="GO:0032783">
    <property type="term" value="C:super elongation complex"/>
    <property type="evidence" value="ECO:0007669"/>
    <property type="project" value="InterPro"/>
</dbReference>
<comment type="similarity">
    <text evidence="2">Belongs to the EAF family.</text>
</comment>
<evidence type="ECO:0000256" key="10">
    <source>
        <dbReference type="SAM" id="MobiDB-lite"/>
    </source>
</evidence>
<keyword evidence="5" id="KW-0805">Transcription regulation</keyword>
<organism evidence="12 13">
    <name type="scientific">Panagrellus redivivus</name>
    <name type="common">Microworm</name>
    <dbReference type="NCBI Taxonomy" id="6233"/>
    <lineage>
        <taxon>Eukaryota</taxon>
        <taxon>Metazoa</taxon>
        <taxon>Ecdysozoa</taxon>
        <taxon>Nematoda</taxon>
        <taxon>Chromadorea</taxon>
        <taxon>Rhabditida</taxon>
        <taxon>Tylenchina</taxon>
        <taxon>Panagrolaimomorpha</taxon>
        <taxon>Panagrolaimoidea</taxon>
        <taxon>Panagrolaimidae</taxon>
        <taxon>Panagrellus</taxon>
    </lineage>
</organism>
<sequence length="384" mass="40623">MISSSGSPATEASIDSAEAGDIPCGTYHLEFGSNFLSNKLDSEYHTLKFDIKPPAFAGSALFTLDSNSLKLTIPTEDADGSTVYRGPVTGAKNGRECLLLFDGENMRLEKVSTTMSAKHVRKVNGDVDDIDFKNLPLPAPAQGYSGPSTIASSVGSMKEPRFKQNALNGFANRQRLNPFASTKPPPPMAPPTRAGPSPRFSVPSPASSSSSHRIISPPSVVSTLPSMAPTPTLTPIAESDPQPEAVHDTSADTDDDDDSSSSSSSSSSGSEDEDEKLLLEQISETMPSTISAHVTPPPPSQPTSYPTPPGNSLLDDLKMSDDSEDEPMDYIMDRPREPPTTTWASKLPSNTGTPEVGSGGISSSSYNLLHSDLQLSESSSEDED</sequence>
<accession>A0A7E4ZSR7</accession>
<feature type="compositionally biased region" description="Low complexity" evidence="10">
    <location>
        <begin position="191"/>
        <end position="222"/>
    </location>
</feature>
<dbReference type="InterPro" id="IPR027093">
    <property type="entry name" value="EAF_fam"/>
</dbReference>
<feature type="compositionally biased region" description="Pro residues" evidence="10">
    <location>
        <begin position="295"/>
        <end position="309"/>
    </location>
</feature>
<evidence type="ECO:0000256" key="9">
    <source>
        <dbReference type="ARBA" id="ARBA00025617"/>
    </source>
</evidence>
<dbReference type="PANTHER" id="PTHR15970:SF2">
    <property type="entry name" value="ELL-ASSOCIATED FACTOR EAF"/>
    <property type="match status" value="1"/>
</dbReference>
<feature type="compositionally biased region" description="Low complexity" evidence="10">
    <location>
        <begin position="368"/>
        <end position="378"/>
    </location>
</feature>
<keyword evidence="4" id="KW-0597">Phosphoprotein</keyword>
<dbReference type="Pfam" id="PF09816">
    <property type="entry name" value="EAF"/>
    <property type="match status" value="1"/>
</dbReference>
<feature type="compositionally biased region" description="Polar residues" evidence="10">
    <location>
        <begin position="339"/>
        <end position="353"/>
    </location>
</feature>